<evidence type="ECO:0000259" key="1">
    <source>
        <dbReference type="Pfam" id="PF16778"/>
    </source>
</evidence>
<accession>A0A6J5SUG9</accession>
<dbReference type="EMBL" id="LR797299">
    <property type="protein sequence ID" value="CAB4200351.1"/>
    <property type="molecule type" value="Genomic_DNA"/>
</dbReference>
<dbReference type="EMBL" id="LR797467">
    <property type="protein sequence ID" value="CAB4218716.1"/>
    <property type="molecule type" value="Genomic_DNA"/>
</dbReference>
<name>A0A6J5SUG9_9CAUD</name>
<sequence>MPVARIVAAGMLQSELEARMYIKINEDGTTQYPYTIAMFRADAGNVTFPPEIGNSVLAEYGVYPVHVTRAPYHYEKNYVSNGVENINGQWITQWREESATEEQIAERFADKLRQVRRERNELLLLSDWTQLPDSPLGEASRSLWANYRQALRDITEGNPFEVLFPDAP</sequence>
<reference evidence="4" key="1">
    <citation type="submission" date="2020-05" db="EMBL/GenBank/DDBJ databases">
        <authorList>
            <person name="Chiriac C."/>
            <person name="Salcher M."/>
            <person name="Ghai R."/>
            <person name="Kavagutti S V."/>
        </authorList>
    </citation>
    <scope>NUCLEOTIDE SEQUENCE</scope>
</reference>
<organism evidence="4">
    <name type="scientific">uncultured Caudovirales phage</name>
    <dbReference type="NCBI Taxonomy" id="2100421"/>
    <lineage>
        <taxon>Viruses</taxon>
        <taxon>Duplodnaviria</taxon>
        <taxon>Heunggongvirae</taxon>
        <taxon>Uroviricota</taxon>
        <taxon>Caudoviricetes</taxon>
        <taxon>Peduoviridae</taxon>
        <taxon>Maltschvirus</taxon>
        <taxon>Maltschvirus maltsch</taxon>
    </lineage>
</organism>
<dbReference type="Gene3D" id="6.10.140.1310">
    <property type="match status" value="1"/>
</dbReference>
<proteinExistence type="predicted"/>
<evidence type="ECO:0000313" key="3">
    <source>
        <dbReference type="EMBL" id="CAB4200351.1"/>
    </source>
</evidence>
<protein>
    <submittedName>
        <fullName evidence="4">Phage tail assembly chaperone protein</fullName>
    </submittedName>
</protein>
<gene>
    <name evidence="2" type="ORF">UFOVP1005_41</name>
    <name evidence="3" type="ORF">UFOVP1344_41</name>
    <name evidence="4" type="ORF">UFOVP1602_47</name>
</gene>
<dbReference type="EMBL" id="LR796956">
    <property type="protein sequence ID" value="CAB4177664.1"/>
    <property type="molecule type" value="Genomic_DNA"/>
</dbReference>
<feature type="domain" description="Phage tail assembly chaperone-like" evidence="1">
    <location>
        <begin position="113"/>
        <end position="168"/>
    </location>
</feature>
<dbReference type="InterPro" id="IPR031893">
    <property type="entry name" value="Phage_tail_APC"/>
</dbReference>
<evidence type="ECO:0000313" key="4">
    <source>
        <dbReference type="EMBL" id="CAB4218716.1"/>
    </source>
</evidence>
<evidence type="ECO:0000313" key="2">
    <source>
        <dbReference type="EMBL" id="CAB4177664.1"/>
    </source>
</evidence>
<dbReference type="Pfam" id="PF16778">
    <property type="entry name" value="Phage_tail_APC"/>
    <property type="match status" value="1"/>
</dbReference>